<evidence type="ECO:0000256" key="3">
    <source>
        <dbReference type="ARBA" id="ARBA00022927"/>
    </source>
</evidence>
<evidence type="ECO:0000313" key="6">
    <source>
        <dbReference type="EMBL" id="MBA6114762.1"/>
    </source>
</evidence>
<dbReference type="RefSeq" id="WP_182387237.1">
    <property type="nucleotide sequence ID" value="NZ_JACGDG010000002.1"/>
</dbReference>
<dbReference type="GO" id="GO:0015833">
    <property type="term" value="P:peptide transport"/>
    <property type="evidence" value="ECO:0007669"/>
    <property type="project" value="UniProtKB-KW"/>
</dbReference>
<comment type="caution">
    <text evidence="6">The sequence shown here is derived from an EMBL/GenBank/DDBJ whole genome shotgun (WGS) entry which is preliminary data.</text>
</comment>
<evidence type="ECO:0000256" key="2">
    <source>
        <dbReference type="ARBA" id="ARBA00022856"/>
    </source>
</evidence>
<dbReference type="GO" id="GO:0015031">
    <property type="term" value="P:protein transport"/>
    <property type="evidence" value="ECO:0007669"/>
    <property type="project" value="UniProtKB-KW"/>
</dbReference>
<reference evidence="6 7" key="1">
    <citation type="submission" date="2020-07" db="EMBL/GenBank/DDBJ databases">
        <title>Diversity of carbapenemase encoding genes among Pseudomonas putida group clinical isolates in a tertiary Brazilian hospital.</title>
        <authorList>
            <person name="Alberto-Lei F."/>
            <person name="Nodari C.S."/>
            <person name="Streling A.P."/>
            <person name="Paulino J.T."/>
            <person name="Bessa-Neto F.O."/>
            <person name="Cayo R."/>
            <person name="Gales A.C."/>
        </authorList>
    </citation>
    <scope>NUCLEOTIDE SEQUENCE [LARGE SCALE GENOMIC DNA]</scope>
    <source>
        <strain evidence="6 7">12464</strain>
    </source>
</reference>
<gene>
    <name evidence="6" type="ORF">H4C47_03310</name>
</gene>
<accession>A0A7W2QHH9</accession>
<dbReference type="GO" id="GO:0030288">
    <property type="term" value="C:outer membrane-bounded periplasmic space"/>
    <property type="evidence" value="ECO:0007669"/>
    <property type="project" value="TreeGrafter"/>
</dbReference>
<organism evidence="6 7">
    <name type="scientific">Pseudomonas putida</name>
    <name type="common">Arthrobacter siderocapsulatus</name>
    <dbReference type="NCBI Taxonomy" id="303"/>
    <lineage>
        <taxon>Bacteria</taxon>
        <taxon>Pseudomonadati</taxon>
        <taxon>Pseudomonadota</taxon>
        <taxon>Gammaproteobacteria</taxon>
        <taxon>Pseudomonadales</taxon>
        <taxon>Pseudomonadaceae</taxon>
        <taxon>Pseudomonas</taxon>
    </lineage>
</organism>
<dbReference type="Gene3D" id="3.40.190.10">
    <property type="entry name" value="Periplasmic binding protein-like II"/>
    <property type="match status" value="1"/>
</dbReference>
<dbReference type="SUPFAM" id="SSF53850">
    <property type="entry name" value="Periplasmic binding protein-like II"/>
    <property type="match status" value="1"/>
</dbReference>
<keyword evidence="2" id="KW-0571">Peptide transport</keyword>
<dbReference type="Gene3D" id="3.10.105.10">
    <property type="entry name" value="Dipeptide-binding Protein, Domain 3"/>
    <property type="match status" value="1"/>
</dbReference>
<evidence type="ECO:0000313" key="7">
    <source>
        <dbReference type="Proteomes" id="UP000553948"/>
    </source>
</evidence>
<feature type="chain" id="PRO_5031363927" evidence="4">
    <location>
        <begin position="26"/>
        <end position="611"/>
    </location>
</feature>
<evidence type="ECO:0000256" key="4">
    <source>
        <dbReference type="SAM" id="SignalP"/>
    </source>
</evidence>
<dbReference type="GO" id="GO:0043190">
    <property type="term" value="C:ATP-binding cassette (ABC) transporter complex"/>
    <property type="evidence" value="ECO:0007669"/>
    <property type="project" value="InterPro"/>
</dbReference>
<dbReference type="AlphaFoldDB" id="A0A7W2QHH9"/>
<dbReference type="FunFam" id="3.10.105.10:FF:000005">
    <property type="entry name" value="ABC transporter substrate-binding protein"/>
    <property type="match status" value="1"/>
</dbReference>
<keyword evidence="3" id="KW-0813">Transport</keyword>
<feature type="domain" description="Solute-binding protein family 5" evidence="5">
    <location>
        <begin position="106"/>
        <end position="508"/>
    </location>
</feature>
<dbReference type="Pfam" id="PF00496">
    <property type="entry name" value="SBP_bac_5"/>
    <property type="match status" value="1"/>
</dbReference>
<evidence type="ECO:0000256" key="1">
    <source>
        <dbReference type="ARBA" id="ARBA00022729"/>
    </source>
</evidence>
<keyword evidence="1 4" id="KW-0732">Signal</keyword>
<dbReference type="InterPro" id="IPR030678">
    <property type="entry name" value="Peptide/Ni-bd"/>
</dbReference>
<sequence>MMPTHRLRQLAGSLLFACLSLSAMAAPQHALTLYDEAPKYPADFKHFDYVNPDAPKGGTFRQSSFGGFDSLNPFINKGVPADNVSAIYDTLMRQSLDEPFTEYGLVAGKIEKAPDNSWVRFYLRPEARFHDGHPMRADDVVFTFNALIKDGAPLYRQYYADVAEVVAEDPLRVLFKFKHKNNRELPLILGQLPVLPKHWYEGRDFNRGNLEIPLGSGPYKITQVKAGRSIRYERVKDYWAKDLPINRGQFNFDAMTFDAYRDTAVALEALKAGAFDYALEISAKNWATAYNVPAVRDGRLIKEELPNGNPTGMQGFIFNIRRPVFQDVRVREALSLLLDYEWTNKQLFNGAYTRTSSYFENSEMAARGLPGAEELKILEPLRGQIPEKALTEAFHNPVSDGSGMIREQQRKAYRLLQEAGWKIVDDKMVDAQGKPVAIEFLLAQSEFERILLPFKRNLADLGIDLTIRRVDVSQFITRLRSRDFDMIVGNFPQSNSPGNEQREFWSSVSADNPGNRNYIGLRDPAIDQLVEQLINADSRQSLIDHARALDRVLLWGYYVIPNWHIKTWRVAYWNHIGHPKVSPKYDVGIDTWWIKPDVTPAVTEAAADEAN</sequence>
<dbReference type="CDD" id="cd08497">
    <property type="entry name" value="MbnE-like"/>
    <property type="match status" value="1"/>
</dbReference>
<dbReference type="GO" id="GO:0042884">
    <property type="term" value="P:microcin transport"/>
    <property type="evidence" value="ECO:0007669"/>
    <property type="project" value="TreeGrafter"/>
</dbReference>
<dbReference type="PANTHER" id="PTHR30290">
    <property type="entry name" value="PERIPLASMIC BINDING COMPONENT OF ABC TRANSPORTER"/>
    <property type="match status" value="1"/>
</dbReference>
<dbReference type="InterPro" id="IPR000914">
    <property type="entry name" value="SBP_5_dom"/>
</dbReference>
<keyword evidence="3" id="KW-0653">Protein transport</keyword>
<dbReference type="PANTHER" id="PTHR30290:SF64">
    <property type="entry name" value="ABC TRANSPORTER PERIPLASMIC BINDING PROTEIN"/>
    <property type="match status" value="1"/>
</dbReference>
<evidence type="ECO:0000259" key="5">
    <source>
        <dbReference type="Pfam" id="PF00496"/>
    </source>
</evidence>
<dbReference type="InterPro" id="IPR039424">
    <property type="entry name" value="SBP_5"/>
</dbReference>
<dbReference type="PIRSF" id="PIRSF002741">
    <property type="entry name" value="MppA"/>
    <property type="match status" value="1"/>
</dbReference>
<name>A0A7W2QHH9_PSEPU</name>
<feature type="signal peptide" evidence="4">
    <location>
        <begin position="1"/>
        <end position="25"/>
    </location>
</feature>
<dbReference type="GO" id="GO:1904680">
    <property type="term" value="F:peptide transmembrane transporter activity"/>
    <property type="evidence" value="ECO:0007669"/>
    <property type="project" value="TreeGrafter"/>
</dbReference>
<protein>
    <submittedName>
        <fullName evidence="6">ABC transporter substrate-binding protein</fullName>
    </submittedName>
</protein>
<dbReference type="EMBL" id="JACGDG010000002">
    <property type="protein sequence ID" value="MBA6114762.1"/>
    <property type="molecule type" value="Genomic_DNA"/>
</dbReference>
<proteinExistence type="predicted"/>
<dbReference type="Proteomes" id="UP000553948">
    <property type="component" value="Unassembled WGS sequence"/>
</dbReference>